<dbReference type="PANTHER" id="PTHR43330:SF13">
    <property type="entry name" value="METHIONINE AMINOPEPTIDASE 2"/>
    <property type="match status" value="1"/>
</dbReference>
<comment type="function">
    <text evidence="1 6">Removes the N-terminal methionine from nascent proteins. The N-terminal methionine is often cleaved when the second residue in the primary sequence is small and uncharged (Met-Ala-, Cys, Gly, Pro, Ser, Thr, or Val). Requires deformylation of the N(alpha)-formylated initiator methionine before it can be hydrolyzed.</text>
</comment>
<feature type="binding site" evidence="6">
    <location>
        <position position="93"/>
    </location>
    <ligand>
        <name>a divalent metal cation</name>
        <dbReference type="ChEBI" id="CHEBI:60240"/>
        <label>1</label>
    </ligand>
</feature>
<proteinExistence type="inferred from homology"/>
<evidence type="ECO:0000256" key="7">
    <source>
        <dbReference type="RuleBase" id="RU003653"/>
    </source>
</evidence>
<comment type="caution">
    <text evidence="9">The sequence shown here is derived from an EMBL/GenBank/DDBJ whole genome shotgun (WGS) entry which is preliminary data.</text>
</comment>
<dbReference type="NCBIfam" id="TIGR00500">
    <property type="entry name" value="met_pdase_I"/>
    <property type="match status" value="1"/>
</dbReference>
<dbReference type="EC" id="3.4.11.18" evidence="6 7"/>
<evidence type="ECO:0000313" key="10">
    <source>
        <dbReference type="Proteomes" id="UP000295310"/>
    </source>
</evidence>
<dbReference type="Pfam" id="PF00557">
    <property type="entry name" value="Peptidase_M24"/>
    <property type="match status" value="1"/>
</dbReference>
<name>A0A4R6BEV9_9STAP</name>
<organism evidence="9 10">
    <name type="scientific">Macrococcus brunensis</name>
    <dbReference type="NCBI Taxonomy" id="198483"/>
    <lineage>
        <taxon>Bacteria</taxon>
        <taxon>Bacillati</taxon>
        <taxon>Bacillota</taxon>
        <taxon>Bacilli</taxon>
        <taxon>Bacillales</taxon>
        <taxon>Staphylococcaceae</taxon>
        <taxon>Macrococcus</taxon>
    </lineage>
</organism>
<evidence type="ECO:0000256" key="5">
    <source>
        <dbReference type="ARBA" id="ARBA00022801"/>
    </source>
</evidence>
<comment type="cofactor">
    <cofactor evidence="6">
        <name>Co(2+)</name>
        <dbReference type="ChEBI" id="CHEBI:48828"/>
    </cofactor>
    <cofactor evidence="6">
        <name>Zn(2+)</name>
        <dbReference type="ChEBI" id="CHEBI:29105"/>
    </cofactor>
    <cofactor evidence="6">
        <name>Mn(2+)</name>
        <dbReference type="ChEBI" id="CHEBI:29035"/>
    </cofactor>
    <cofactor evidence="6">
        <name>Fe(2+)</name>
        <dbReference type="ChEBI" id="CHEBI:29033"/>
    </cofactor>
    <text evidence="6">Binds 2 divalent metal cations per subunit. Has a high-affinity and a low affinity metal-binding site. The true nature of the physiological cofactor is under debate. The enzyme is active with cobalt, zinc, manganese or divalent iron ions. Most likely, methionine aminopeptidases function as mononuclear Fe(2+)-metalloproteases under physiological conditions, and the catalytically relevant metal-binding site has been assigned to the histidine-containing high-affinity site.</text>
</comment>
<feature type="binding site" evidence="6">
    <location>
        <position position="233"/>
    </location>
    <ligand>
        <name>a divalent metal cation</name>
        <dbReference type="ChEBI" id="CHEBI:60240"/>
        <label>2</label>
        <note>catalytic</note>
    </ligand>
</feature>
<dbReference type="EMBL" id="SCWA01000005">
    <property type="protein sequence ID" value="TDL98322.1"/>
    <property type="molecule type" value="Genomic_DNA"/>
</dbReference>
<protein>
    <recommendedName>
        <fullName evidence="6 7">Methionine aminopeptidase</fullName>
        <shortName evidence="6">MAP</shortName>
        <shortName evidence="6">MetAP</shortName>
        <ecNumber evidence="6 7">3.4.11.18</ecNumber>
    </recommendedName>
    <alternativeName>
        <fullName evidence="6">Peptidase M</fullName>
    </alternativeName>
</protein>
<dbReference type="HAMAP" id="MF_01974">
    <property type="entry name" value="MetAP_1"/>
    <property type="match status" value="1"/>
</dbReference>
<dbReference type="GO" id="GO:0004239">
    <property type="term" value="F:initiator methionyl aminopeptidase activity"/>
    <property type="evidence" value="ECO:0007669"/>
    <property type="project" value="UniProtKB-UniRule"/>
</dbReference>
<dbReference type="InterPro" id="IPR036005">
    <property type="entry name" value="Creatinase/aminopeptidase-like"/>
</dbReference>
<dbReference type="GO" id="GO:0046872">
    <property type="term" value="F:metal ion binding"/>
    <property type="evidence" value="ECO:0007669"/>
    <property type="project" value="UniProtKB-UniRule"/>
</dbReference>
<evidence type="ECO:0000256" key="1">
    <source>
        <dbReference type="ARBA" id="ARBA00002521"/>
    </source>
</evidence>
<dbReference type="Gene3D" id="3.90.230.10">
    <property type="entry name" value="Creatinase/methionine aminopeptidase superfamily"/>
    <property type="match status" value="1"/>
</dbReference>
<keyword evidence="10" id="KW-1185">Reference proteome</keyword>
<dbReference type="PRINTS" id="PR00599">
    <property type="entry name" value="MAPEPTIDASE"/>
</dbReference>
<keyword evidence="3 6" id="KW-0645">Protease</keyword>
<keyword evidence="5 6" id="KW-0378">Hydrolase</keyword>
<dbReference type="SUPFAM" id="SSF55920">
    <property type="entry name" value="Creatinase/aminopeptidase"/>
    <property type="match status" value="1"/>
</dbReference>
<dbReference type="CDD" id="cd01086">
    <property type="entry name" value="MetAP1"/>
    <property type="match status" value="1"/>
</dbReference>
<dbReference type="InterPro" id="IPR000994">
    <property type="entry name" value="Pept_M24"/>
</dbReference>
<feature type="binding site" evidence="6">
    <location>
        <position position="76"/>
    </location>
    <ligand>
        <name>substrate</name>
    </ligand>
</feature>
<evidence type="ECO:0000256" key="6">
    <source>
        <dbReference type="HAMAP-Rule" id="MF_01974"/>
    </source>
</evidence>
<reference evidence="9 10" key="1">
    <citation type="submission" date="2019-01" db="EMBL/GenBank/DDBJ databases">
        <title>Draft genome sequences of the type strains of six Macrococcus species.</title>
        <authorList>
            <person name="Mazhar S."/>
            <person name="Altermann E."/>
            <person name="Hill C."/>
            <person name="Mcauliffe O."/>
        </authorList>
    </citation>
    <scope>NUCLEOTIDE SEQUENCE [LARGE SCALE GENOMIC DNA]</scope>
    <source>
        <strain evidence="9 10">CCM4811</strain>
    </source>
</reference>
<comment type="similarity">
    <text evidence="6">Belongs to the peptidase M24A family. Methionine aminopeptidase type 1 subfamily.</text>
</comment>
<keyword evidence="4 6" id="KW-0479">Metal-binding</keyword>
<evidence type="ECO:0000259" key="8">
    <source>
        <dbReference type="Pfam" id="PF00557"/>
    </source>
</evidence>
<feature type="binding site" evidence="6">
    <location>
        <position position="202"/>
    </location>
    <ligand>
        <name>a divalent metal cation</name>
        <dbReference type="ChEBI" id="CHEBI:60240"/>
        <label>2</label>
        <note>catalytic</note>
    </ligand>
</feature>
<dbReference type="InterPro" id="IPR001714">
    <property type="entry name" value="Pept_M24_MAP"/>
</dbReference>
<feature type="binding site" evidence="6">
    <location>
        <position position="175"/>
    </location>
    <ligand>
        <name>substrate</name>
    </ligand>
</feature>
<dbReference type="PANTHER" id="PTHR43330">
    <property type="entry name" value="METHIONINE AMINOPEPTIDASE"/>
    <property type="match status" value="1"/>
</dbReference>
<evidence type="ECO:0000256" key="4">
    <source>
        <dbReference type="ARBA" id="ARBA00022723"/>
    </source>
</evidence>
<dbReference type="InterPro" id="IPR002467">
    <property type="entry name" value="Pept_M24A_MAP1"/>
</dbReference>
<evidence type="ECO:0000256" key="3">
    <source>
        <dbReference type="ARBA" id="ARBA00022670"/>
    </source>
</evidence>
<comment type="catalytic activity">
    <reaction evidence="6 7">
        <text>Release of N-terminal amino acids, preferentially methionine, from peptides and arylamides.</text>
        <dbReference type="EC" id="3.4.11.18"/>
    </reaction>
</comment>
<accession>A0A4R6BEV9</accession>
<dbReference type="OrthoDB" id="9802055at2"/>
<feature type="binding site" evidence="6">
    <location>
        <position position="168"/>
    </location>
    <ligand>
        <name>a divalent metal cation</name>
        <dbReference type="ChEBI" id="CHEBI:60240"/>
        <label>2</label>
        <note>catalytic</note>
    </ligand>
</feature>
<dbReference type="GO" id="GO:0070006">
    <property type="term" value="F:metalloaminopeptidase activity"/>
    <property type="evidence" value="ECO:0007669"/>
    <property type="project" value="UniProtKB-UniRule"/>
</dbReference>
<evidence type="ECO:0000256" key="2">
    <source>
        <dbReference type="ARBA" id="ARBA00022438"/>
    </source>
</evidence>
<gene>
    <name evidence="6 9" type="primary">map</name>
    <name evidence="9" type="ORF">ERX27_04065</name>
</gene>
<comment type="subunit">
    <text evidence="6">Monomer.</text>
</comment>
<dbReference type="RefSeq" id="WP_133431561.1">
    <property type="nucleotide sequence ID" value="NZ_SCWA01000005.1"/>
</dbReference>
<feature type="binding site" evidence="6">
    <location>
        <position position="104"/>
    </location>
    <ligand>
        <name>a divalent metal cation</name>
        <dbReference type="ChEBI" id="CHEBI:60240"/>
        <label>2</label>
        <note>catalytic</note>
    </ligand>
</feature>
<sequence length="252" mass="27441">MIIKSNEELEKLKAIGQIVAEVRDTLKEKTVAGITTKELDNIAGEMFDKLGAKSAPITEYDFPGYTCISVNEEVAHGIPGKRVIEEGDLVNIDVSGCKDGYYADTGISFVVGESADPLKQKVVDVALIAFEEAMKKVKPGTKLSQIGRAVNATARKNDVTVIKNLTGHGIGTSLHEEPQHILNYYDPHDKVLLKEGMVLAVEPFISSKATIVGDGKDDWAFETKDKSYVAQIEHTIVVTKEGPLLLTERVSD</sequence>
<feature type="domain" description="Peptidase M24" evidence="8">
    <location>
        <begin position="10"/>
        <end position="240"/>
    </location>
</feature>
<dbReference type="Proteomes" id="UP000295310">
    <property type="component" value="Unassembled WGS sequence"/>
</dbReference>
<dbReference type="GO" id="GO:0006508">
    <property type="term" value="P:proteolysis"/>
    <property type="evidence" value="ECO:0007669"/>
    <property type="project" value="UniProtKB-KW"/>
</dbReference>
<feature type="binding site" evidence="6">
    <location>
        <position position="104"/>
    </location>
    <ligand>
        <name>a divalent metal cation</name>
        <dbReference type="ChEBI" id="CHEBI:60240"/>
        <label>1</label>
    </ligand>
</feature>
<keyword evidence="2 6" id="KW-0031">Aminopeptidase</keyword>
<dbReference type="AlphaFoldDB" id="A0A4R6BEV9"/>
<evidence type="ECO:0000313" key="9">
    <source>
        <dbReference type="EMBL" id="TDL98322.1"/>
    </source>
</evidence>
<feature type="binding site" evidence="6">
    <location>
        <position position="233"/>
    </location>
    <ligand>
        <name>a divalent metal cation</name>
        <dbReference type="ChEBI" id="CHEBI:60240"/>
        <label>1</label>
    </ligand>
</feature>